<gene>
    <name evidence="3" type="ORF">LR394_38115</name>
</gene>
<dbReference type="EMBL" id="JAJOMB010000033">
    <property type="protein sequence ID" value="MCD5316730.1"/>
    <property type="molecule type" value="Genomic_DNA"/>
</dbReference>
<keyword evidence="4" id="KW-1185">Reference proteome</keyword>
<keyword evidence="1" id="KW-0808">Transferase</keyword>
<feature type="transmembrane region" description="Helical" evidence="2">
    <location>
        <begin position="74"/>
        <end position="93"/>
    </location>
</feature>
<dbReference type="RefSeq" id="WP_231449581.1">
    <property type="nucleotide sequence ID" value="NZ_JAJOMB010000033.1"/>
</dbReference>
<proteinExistence type="predicted"/>
<dbReference type="SUPFAM" id="SSF53756">
    <property type="entry name" value="UDP-Glycosyltransferase/glycogen phosphorylase"/>
    <property type="match status" value="1"/>
</dbReference>
<dbReference type="GO" id="GO:0009103">
    <property type="term" value="P:lipopolysaccharide biosynthetic process"/>
    <property type="evidence" value="ECO:0007669"/>
    <property type="project" value="TreeGrafter"/>
</dbReference>
<dbReference type="AlphaFoldDB" id="A0A9X1NMC7"/>
<keyword evidence="2" id="KW-1133">Transmembrane helix</keyword>
<reference evidence="3" key="1">
    <citation type="submission" date="2021-11" db="EMBL/GenBank/DDBJ databases">
        <title>Streptomyces corallinus and Kineosporia corallina sp. nov., two new coral-derived marine actinobacteria.</title>
        <authorList>
            <person name="Buangrab K."/>
            <person name="Sutthacheep M."/>
            <person name="Yeemin T."/>
            <person name="Harunari E."/>
            <person name="Igarashi Y."/>
            <person name="Sripreechasak P."/>
            <person name="Kanchanasin P."/>
            <person name="Tanasupawat S."/>
            <person name="Phongsopitanun W."/>
        </authorList>
    </citation>
    <scope>NUCLEOTIDE SEQUENCE</scope>
    <source>
        <strain evidence="3">JCM 31032</strain>
    </source>
</reference>
<organism evidence="3 4">
    <name type="scientific">Kineosporia babensis</name>
    <dbReference type="NCBI Taxonomy" id="499548"/>
    <lineage>
        <taxon>Bacteria</taxon>
        <taxon>Bacillati</taxon>
        <taxon>Actinomycetota</taxon>
        <taxon>Actinomycetes</taxon>
        <taxon>Kineosporiales</taxon>
        <taxon>Kineosporiaceae</taxon>
        <taxon>Kineosporia</taxon>
    </lineage>
</organism>
<dbReference type="GO" id="GO:0016757">
    <property type="term" value="F:glycosyltransferase activity"/>
    <property type="evidence" value="ECO:0007669"/>
    <property type="project" value="TreeGrafter"/>
</dbReference>
<keyword evidence="2" id="KW-0812">Transmembrane</keyword>
<comment type="caution">
    <text evidence="3">The sequence shown here is derived from an EMBL/GenBank/DDBJ whole genome shotgun (WGS) entry which is preliminary data.</text>
</comment>
<protein>
    <submittedName>
        <fullName evidence="3">Glycosyltransferase family 4 protein</fullName>
    </submittedName>
</protein>
<evidence type="ECO:0000313" key="3">
    <source>
        <dbReference type="EMBL" id="MCD5316730.1"/>
    </source>
</evidence>
<dbReference type="PANTHER" id="PTHR46401:SF2">
    <property type="entry name" value="GLYCOSYLTRANSFERASE WBBK-RELATED"/>
    <property type="match status" value="1"/>
</dbReference>
<keyword evidence="2" id="KW-0472">Membrane</keyword>
<dbReference type="Gene3D" id="3.40.50.2000">
    <property type="entry name" value="Glycogen Phosphorylase B"/>
    <property type="match status" value="2"/>
</dbReference>
<dbReference type="PANTHER" id="PTHR46401">
    <property type="entry name" value="GLYCOSYLTRANSFERASE WBBK-RELATED"/>
    <property type="match status" value="1"/>
</dbReference>
<sequence>MKSRRVIISIYDDEANPYYAGGGPVVVRQITDVLAPHYDVLVVTAGHRLGRRQIGAVTYLYLPVLAAGARGSQVLWGLALPFLALFLSYGLWLESFSPPFSSNLVPLVTRRPVIGLAQSLSARVMATRYRVDFPLRLERRLLRHYRDIVTLNEHDAAVVRECTPRTRVHVIANWVPMPSAAAADAKDGDCAVFLGRIDVAMKGLDLLLEAYRKHPEGLPPLIIAGSGPKPEEQTLTELITASGAPVRWIGRVDAAGRSGLLGRAALVVVPSRAESFSLSALEALSHGRPVVHFDLPQLSWMPPGCHVSVPSFDVAALAGAIAGYARDPVRRSEEGRRAADWADHFNQGNQAGYLCLIRALLA</sequence>
<evidence type="ECO:0000256" key="1">
    <source>
        <dbReference type="ARBA" id="ARBA00022679"/>
    </source>
</evidence>
<name>A0A9X1NMC7_9ACTN</name>
<dbReference type="Proteomes" id="UP001138997">
    <property type="component" value="Unassembled WGS sequence"/>
</dbReference>
<accession>A0A9X1NMC7</accession>
<dbReference type="CDD" id="cd03801">
    <property type="entry name" value="GT4_PimA-like"/>
    <property type="match status" value="1"/>
</dbReference>
<dbReference type="Pfam" id="PF13692">
    <property type="entry name" value="Glyco_trans_1_4"/>
    <property type="match status" value="1"/>
</dbReference>
<evidence type="ECO:0000256" key="2">
    <source>
        <dbReference type="SAM" id="Phobius"/>
    </source>
</evidence>
<evidence type="ECO:0000313" key="4">
    <source>
        <dbReference type="Proteomes" id="UP001138997"/>
    </source>
</evidence>